<protein>
    <submittedName>
        <fullName evidence="1">Uncharacterized protein</fullName>
    </submittedName>
</protein>
<accession>D5AE44</accession>
<dbReference type="EMBL" id="BT124571">
    <property type="protein sequence ID" value="ADE77813.1"/>
    <property type="molecule type" value="mRNA"/>
</dbReference>
<evidence type="ECO:0000313" key="1">
    <source>
        <dbReference type="EMBL" id="ADE77813.1"/>
    </source>
</evidence>
<dbReference type="AlphaFoldDB" id="D5AE44"/>
<sequence>MAPFYEMISQCLPYLVYYIDHPKVSDSLDPLSGFLYLGQRKITCMPMCNNLSVGKIFIILPCNI</sequence>
<proteinExistence type="evidence at transcript level"/>
<name>D5AE44_PICSI</name>
<reference evidence="1" key="1">
    <citation type="submission" date="2010-04" db="EMBL/GenBank/DDBJ databases">
        <authorList>
            <person name="Reid K.E."/>
            <person name="Liao N."/>
            <person name="Chan S."/>
            <person name="Docking R."/>
            <person name="Taylor G."/>
            <person name="Moore R."/>
            <person name="Mayo M."/>
            <person name="Munro S."/>
            <person name="King J."/>
            <person name="Yanchuk A."/>
            <person name="Holt R."/>
            <person name="Jones S."/>
            <person name="Marra M."/>
            <person name="Ritland C.E."/>
            <person name="Ritland K."/>
            <person name="Bohlmann J."/>
        </authorList>
    </citation>
    <scope>NUCLEOTIDE SEQUENCE</scope>
    <source>
        <tissue evidence="1">Bud</tissue>
    </source>
</reference>
<organism evidence="1">
    <name type="scientific">Picea sitchensis</name>
    <name type="common">Sitka spruce</name>
    <name type="synonym">Pinus sitchensis</name>
    <dbReference type="NCBI Taxonomy" id="3332"/>
    <lineage>
        <taxon>Eukaryota</taxon>
        <taxon>Viridiplantae</taxon>
        <taxon>Streptophyta</taxon>
        <taxon>Embryophyta</taxon>
        <taxon>Tracheophyta</taxon>
        <taxon>Spermatophyta</taxon>
        <taxon>Pinopsida</taxon>
        <taxon>Pinidae</taxon>
        <taxon>Conifers I</taxon>
        <taxon>Pinales</taxon>
        <taxon>Pinaceae</taxon>
        <taxon>Picea</taxon>
    </lineage>
</organism>